<dbReference type="EMBL" id="VFOV01000001">
    <property type="protein sequence ID" value="TQL67879.1"/>
    <property type="molecule type" value="Genomic_DNA"/>
</dbReference>
<evidence type="ECO:0000313" key="1">
    <source>
        <dbReference type="EMBL" id="TQL67879.1"/>
    </source>
</evidence>
<protein>
    <recommendedName>
        <fullName evidence="3">Cache domain-containing protein</fullName>
    </recommendedName>
</protein>
<keyword evidence="2" id="KW-1185">Reference proteome</keyword>
<evidence type="ECO:0000313" key="2">
    <source>
        <dbReference type="Proteomes" id="UP000320209"/>
    </source>
</evidence>
<reference evidence="1 2" key="1">
    <citation type="submission" date="2019-06" db="EMBL/GenBank/DDBJ databases">
        <title>Sequencing the genomes of 1000 actinobacteria strains.</title>
        <authorList>
            <person name="Klenk H.-P."/>
        </authorList>
    </citation>
    <scope>NUCLEOTIDE SEQUENCE [LARGE SCALE GENOMIC DNA]</scope>
    <source>
        <strain evidence="1 2">DSM 25218</strain>
    </source>
</reference>
<dbReference type="AlphaFoldDB" id="A0A543A5L7"/>
<comment type="caution">
    <text evidence="1">The sequence shown here is derived from an EMBL/GenBank/DDBJ whole genome shotgun (WGS) entry which is preliminary data.</text>
</comment>
<dbReference type="Gene3D" id="3.30.450.20">
    <property type="entry name" value="PAS domain"/>
    <property type="match status" value="1"/>
</dbReference>
<sequence length="236" mass="25989">MTSGPLSSDETAPVRDVVTNLVSQAFERVDRIATTVTGTLTEHTAPRRADLFEVEPVVLPMLGERPVLIQGAGFVAAPRVIQDAEWWLEWFTSDADGRPQRLLTHSDPQAIGFYDYEHLPWFTIPRETGRRHVTGPYVDYMCTEEYTLTFTAPVIVRGTFLGVAGADVSVKTAEQAMVPALRKASRRMAVVNNFGRILSSNSGSHLCGDLLRPSDLDRRAPTLPIPDTPFAVVPAD</sequence>
<dbReference type="OrthoDB" id="8687362at2"/>
<dbReference type="CDD" id="cd12913">
    <property type="entry name" value="PDC1_MCP_like"/>
    <property type="match status" value="1"/>
</dbReference>
<accession>A0A543A5L7</accession>
<dbReference type="Pfam" id="PF22673">
    <property type="entry name" value="MCP-like_PDC_1"/>
    <property type="match status" value="1"/>
</dbReference>
<evidence type="ECO:0008006" key="3">
    <source>
        <dbReference type="Google" id="ProtNLM"/>
    </source>
</evidence>
<dbReference type="Proteomes" id="UP000320209">
    <property type="component" value="Unassembled WGS sequence"/>
</dbReference>
<proteinExistence type="predicted"/>
<organism evidence="1 2">
    <name type="scientific">Nocardioides albertanoniae</name>
    <dbReference type="NCBI Taxonomy" id="1175486"/>
    <lineage>
        <taxon>Bacteria</taxon>
        <taxon>Bacillati</taxon>
        <taxon>Actinomycetota</taxon>
        <taxon>Actinomycetes</taxon>
        <taxon>Propionibacteriales</taxon>
        <taxon>Nocardioidaceae</taxon>
        <taxon>Nocardioides</taxon>
    </lineage>
</organism>
<dbReference type="RefSeq" id="WP_141779930.1">
    <property type="nucleotide sequence ID" value="NZ_VFOV01000001.1"/>
</dbReference>
<name>A0A543A5L7_9ACTN</name>
<gene>
    <name evidence="1" type="ORF">FB381_1767</name>
</gene>